<gene>
    <name evidence="3" type="ordered locus">Mkms_0840</name>
</gene>
<dbReference type="GO" id="GO:0003677">
    <property type="term" value="F:DNA binding"/>
    <property type="evidence" value="ECO:0007669"/>
    <property type="project" value="UniProtKB-UniRule"/>
</dbReference>
<reference evidence="3" key="1">
    <citation type="submission" date="2006-12" db="EMBL/GenBank/DDBJ databases">
        <title>Complete sequence of chromosome of Mycobacterium sp. KMS.</title>
        <authorList>
            <consortium name="US DOE Joint Genome Institute"/>
            <person name="Copeland A."/>
            <person name="Lucas S."/>
            <person name="Lapidus A."/>
            <person name="Barry K."/>
            <person name="Detter J.C."/>
            <person name="Glavina del Rio T."/>
            <person name="Hammon N."/>
            <person name="Israni S."/>
            <person name="Dalin E."/>
            <person name="Tice H."/>
            <person name="Pitluck S."/>
            <person name="Kiss H."/>
            <person name="Brettin T."/>
            <person name="Bruce D."/>
            <person name="Han C."/>
            <person name="Tapia R."/>
            <person name="Gilna P."/>
            <person name="Schmutz J."/>
            <person name="Larimer F."/>
            <person name="Land M."/>
            <person name="Hauser L."/>
            <person name="Kyrpides N."/>
            <person name="Mikhailova N."/>
            <person name="Miller C.D."/>
            <person name="Richardson P."/>
        </authorList>
    </citation>
    <scope>NUCLEOTIDE SEQUENCE [LARGE SCALE GENOMIC DNA]</scope>
    <source>
        <strain evidence="3">KMS</strain>
    </source>
</reference>
<proteinExistence type="predicted"/>
<dbReference type="PROSITE" id="PS51740">
    <property type="entry name" value="SPOVT_ABRB"/>
    <property type="match status" value="1"/>
</dbReference>
<dbReference type="AlphaFoldDB" id="A1UB48"/>
<evidence type="ECO:0000259" key="2">
    <source>
        <dbReference type="PROSITE" id="PS51740"/>
    </source>
</evidence>
<name>A1UB48_MYCSK</name>
<dbReference type="NCBIfam" id="TIGR01439">
    <property type="entry name" value="lp_hng_hel_AbrB"/>
    <property type="match status" value="1"/>
</dbReference>
<protein>
    <submittedName>
        <fullName evidence="3">Transcriptional regulator, AbrB family</fullName>
    </submittedName>
</protein>
<sequence length="110" mass="11747">MPDPPAVCSARVPRLRAEGAAAMGFRWYLGPMEAVIDSGGRIVLPKQLRDALGLTPGSKVDISAYGGGLHVIPGGRTARLERDEDGRLVARADTVVTDEMMFALIDSGRR</sequence>
<dbReference type="HOGENOM" id="CLU_189838_0_0_11"/>
<dbReference type="InterPro" id="IPR037914">
    <property type="entry name" value="SpoVT-AbrB_sf"/>
</dbReference>
<dbReference type="Gene3D" id="2.10.260.10">
    <property type="match status" value="1"/>
</dbReference>
<dbReference type="SUPFAM" id="SSF89447">
    <property type="entry name" value="AbrB/MazE/MraZ-like"/>
    <property type="match status" value="1"/>
</dbReference>
<dbReference type="STRING" id="189918.Mkms_0840"/>
<feature type="domain" description="SpoVT-AbrB" evidence="2">
    <location>
        <begin position="31"/>
        <end position="76"/>
    </location>
</feature>
<keyword evidence="1" id="KW-0238">DNA-binding</keyword>
<dbReference type="InterPro" id="IPR007159">
    <property type="entry name" value="SpoVT-AbrB_dom"/>
</dbReference>
<organism evidence="3">
    <name type="scientific">Mycobacterium sp. (strain KMS)</name>
    <dbReference type="NCBI Taxonomy" id="189918"/>
    <lineage>
        <taxon>Bacteria</taxon>
        <taxon>Bacillati</taxon>
        <taxon>Actinomycetota</taxon>
        <taxon>Actinomycetes</taxon>
        <taxon>Mycobacteriales</taxon>
        <taxon>Mycobacteriaceae</taxon>
        <taxon>Mycobacterium</taxon>
    </lineage>
</organism>
<dbReference type="KEGG" id="mkm:Mkms_0840"/>
<evidence type="ECO:0000256" key="1">
    <source>
        <dbReference type="PROSITE-ProRule" id="PRU01076"/>
    </source>
</evidence>
<accession>A1UB48</accession>
<dbReference type="SMART" id="SM00966">
    <property type="entry name" value="SpoVT_AbrB"/>
    <property type="match status" value="1"/>
</dbReference>
<dbReference type="EMBL" id="CP000518">
    <property type="protein sequence ID" value="ABL90056.1"/>
    <property type="molecule type" value="Genomic_DNA"/>
</dbReference>
<dbReference type="Pfam" id="PF04014">
    <property type="entry name" value="MazE_antitoxin"/>
    <property type="match status" value="1"/>
</dbReference>
<evidence type="ECO:0000313" key="3">
    <source>
        <dbReference type="EMBL" id="ABL90056.1"/>
    </source>
</evidence>